<dbReference type="SUPFAM" id="SSF57850">
    <property type="entry name" value="RING/U-box"/>
    <property type="match status" value="1"/>
</dbReference>
<keyword evidence="3" id="KW-0862">Zinc</keyword>
<evidence type="ECO:0000259" key="5">
    <source>
        <dbReference type="PROSITE" id="PS50089"/>
    </source>
</evidence>
<dbReference type="AlphaFoldDB" id="A0A2I0A4Q4"/>
<keyword evidence="1" id="KW-0479">Metal-binding</keyword>
<dbReference type="EMBL" id="KZ452023">
    <property type="protein sequence ID" value="PKA50522.1"/>
    <property type="molecule type" value="Genomic_DNA"/>
</dbReference>
<dbReference type="GO" id="GO:0016567">
    <property type="term" value="P:protein ubiquitination"/>
    <property type="evidence" value="ECO:0007669"/>
    <property type="project" value="TreeGrafter"/>
</dbReference>
<dbReference type="GO" id="GO:0008270">
    <property type="term" value="F:zinc ion binding"/>
    <property type="evidence" value="ECO:0007669"/>
    <property type="project" value="UniProtKB-KW"/>
</dbReference>
<evidence type="ECO:0000256" key="1">
    <source>
        <dbReference type="ARBA" id="ARBA00022723"/>
    </source>
</evidence>
<evidence type="ECO:0000313" key="7">
    <source>
        <dbReference type="Proteomes" id="UP000236161"/>
    </source>
</evidence>
<dbReference type="PROSITE" id="PS50089">
    <property type="entry name" value="ZF_RING_2"/>
    <property type="match status" value="1"/>
</dbReference>
<accession>A0A2I0A4Q4</accession>
<keyword evidence="2 4" id="KW-0863">Zinc-finger</keyword>
<evidence type="ECO:0000313" key="6">
    <source>
        <dbReference type="EMBL" id="PKA50522.1"/>
    </source>
</evidence>
<dbReference type="OrthoDB" id="681941at2759"/>
<dbReference type="Pfam" id="PF13639">
    <property type="entry name" value="zf-RING_2"/>
    <property type="match status" value="1"/>
</dbReference>
<dbReference type="Gene3D" id="3.30.40.10">
    <property type="entry name" value="Zinc/RING finger domain, C3HC4 (zinc finger)"/>
    <property type="match status" value="1"/>
</dbReference>
<proteinExistence type="predicted"/>
<dbReference type="InterPro" id="IPR001841">
    <property type="entry name" value="Znf_RING"/>
</dbReference>
<sequence length="139" mass="15048">MARSLLRSFSLISISSLSFFSLIFTTFVESLKSLLPSAMIAGELCDGEHCVICLSGIERGKGTDGLSCRHVFHKPCLKRWLKQTEKKTCPLCRKSLTAAAAAGRSPAPSGSGGGAEEAIRTVVISPFGETKSRDVWWIR</sequence>
<reference evidence="6 7" key="1">
    <citation type="journal article" date="2017" name="Nature">
        <title>The Apostasia genome and the evolution of orchids.</title>
        <authorList>
            <person name="Zhang G.Q."/>
            <person name="Liu K.W."/>
            <person name="Li Z."/>
            <person name="Lohaus R."/>
            <person name="Hsiao Y.Y."/>
            <person name="Niu S.C."/>
            <person name="Wang J.Y."/>
            <person name="Lin Y.C."/>
            <person name="Xu Q."/>
            <person name="Chen L.J."/>
            <person name="Yoshida K."/>
            <person name="Fujiwara S."/>
            <person name="Wang Z.W."/>
            <person name="Zhang Y.Q."/>
            <person name="Mitsuda N."/>
            <person name="Wang M."/>
            <person name="Liu G.H."/>
            <person name="Pecoraro L."/>
            <person name="Huang H.X."/>
            <person name="Xiao X.J."/>
            <person name="Lin M."/>
            <person name="Wu X.Y."/>
            <person name="Wu W.L."/>
            <person name="Chen Y.Y."/>
            <person name="Chang S.B."/>
            <person name="Sakamoto S."/>
            <person name="Ohme-Takagi M."/>
            <person name="Yagi M."/>
            <person name="Zeng S.J."/>
            <person name="Shen C.Y."/>
            <person name="Yeh C.M."/>
            <person name="Luo Y.B."/>
            <person name="Tsai W.C."/>
            <person name="Van de Peer Y."/>
            <person name="Liu Z.J."/>
        </authorList>
    </citation>
    <scope>NUCLEOTIDE SEQUENCE [LARGE SCALE GENOMIC DNA]</scope>
    <source>
        <strain evidence="7">cv. Shenzhen</strain>
        <tissue evidence="6">Stem</tissue>
    </source>
</reference>
<dbReference type="GO" id="GO:0061630">
    <property type="term" value="F:ubiquitin protein ligase activity"/>
    <property type="evidence" value="ECO:0007669"/>
    <property type="project" value="TreeGrafter"/>
</dbReference>
<dbReference type="PANTHER" id="PTHR45969">
    <property type="entry name" value="RING ZINC FINGER PROTEIN-RELATED"/>
    <property type="match status" value="1"/>
</dbReference>
<dbReference type="STRING" id="1088818.A0A2I0A4Q4"/>
<gene>
    <name evidence="6" type="primary">RHA2A</name>
    <name evidence="6" type="ORF">AXF42_Ash013737</name>
</gene>
<dbReference type="Proteomes" id="UP000236161">
    <property type="component" value="Unassembled WGS sequence"/>
</dbReference>
<dbReference type="PANTHER" id="PTHR45969:SF69">
    <property type="entry name" value="FINGER DOMAIN PROTEIN, PUTATIVE (AFU_ORTHOLOGUE AFUA_3G12190)-RELATED"/>
    <property type="match status" value="1"/>
</dbReference>
<dbReference type="SMART" id="SM00744">
    <property type="entry name" value="RINGv"/>
    <property type="match status" value="1"/>
</dbReference>
<keyword evidence="7" id="KW-1185">Reference proteome</keyword>
<evidence type="ECO:0000256" key="3">
    <source>
        <dbReference type="ARBA" id="ARBA00022833"/>
    </source>
</evidence>
<dbReference type="InterPro" id="IPR011016">
    <property type="entry name" value="Znf_RING-CH"/>
</dbReference>
<evidence type="ECO:0000256" key="2">
    <source>
        <dbReference type="ARBA" id="ARBA00022771"/>
    </source>
</evidence>
<dbReference type="SMART" id="SM00184">
    <property type="entry name" value="RING"/>
    <property type="match status" value="1"/>
</dbReference>
<name>A0A2I0A4Q4_9ASPA</name>
<protein>
    <submittedName>
        <fullName evidence="6">E3 ubiquitin-protein ligase RHA2A</fullName>
    </submittedName>
</protein>
<feature type="domain" description="RING-type" evidence="5">
    <location>
        <begin position="50"/>
        <end position="93"/>
    </location>
</feature>
<organism evidence="6 7">
    <name type="scientific">Apostasia shenzhenica</name>
    <dbReference type="NCBI Taxonomy" id="1088818"/>
    <lineage>
        <taxon>Eukaryota</taxon>
        <taxon>Viridiplantae</taxon>
        <taxon>Streptophyta</taxon>
        <taxon>Embryophyta</taxon>
        <taxon>Tracheophyta</taxon>
        <taxon>Spermatophyta</taxon>
        <taxon>Magnoliopsida</taxon>
        <taxon>Liliopsida</taxon>
        <taxon>Asparagales</taxon>
        <taxon>Orchidaceae</taxon>
        <taxon>Apostasioideae</taxon>
        <taxon>Apostasia</taxon>
    </lineage>
</organism>
<evidence type="ECO:0000256" key="4">
    <source>
        <dbReference type="PROSITE-ProRule" id="PRU00175"/>
    </source>
</evidence>
<dbReference type="InterPro" id="IPR013083">
    <property type="entry name" value="Znf_RING/FYVE/PHD"/>
</dbReference>